<dbReference type="InterPro" id="IPR019454">
    <property type="entry name" value="Lipoprot_YkyA-like"/>
</dbReference>
<comment type="caution">
    <text evidence="2">The sequence shown here is derived from an EMBL/GenBank/DDBJ whole genome shotgun (WGS) entry which is preliminary data.</text>
</comment>
<dbReference type="PROSITE" id="PS51257">
    <property type="entry name" value="PROKAR_LIPOPROTEIN"/>
    <property type="match status" value="1"/>
</dbReference>
<evidence type="ECO:0000313" key="3">
    <source>
        <dbReference type="Proteomes" id="UP000637074"/>
    </source>
</evidence>
<dbReference type="InterPro" id="IPR036785">
    <property type="entry name" value="YkyA-like_sf"/>
</dbReference>
<evidence type="ECO:0000256" key="1">
    <source>
        <dbReference type="SAM" id="Coils"/>
    </source>
</evidence>
<sequence>MAYKRKNEFILALIAIIVILSGCTEKNTAVEDIYQVLEQTVTKEKVFAEQQEPLVELEKKEKEIYDQIIHMGMKQYDEIVKLSNHAIYSVDKRKELMEKETNSMKESEKEFQKIDNLKVKLEDPELRKITGELSDIMMKRYRIHDELYSEYSNALENDKKLYEMFKDKNLPLPDLEEQVNRLNEIYKRISAANQKFNQLTEQYNDKKLSFYKQAGLKAKE</sequence>
<dbReference type="Gene3D" id="1.20.120.570">
    <property type="entry name" value="YkyA-like"/>
    <property type="match status" value="1"/>
</dbReference>
<accession>A0ABQ3NBU1</accession>
<feature type="coiled-coil region" evidence="1">
    <location>
        <begin position="172"/>
        <end position="202"/>
    </location>
</feature>
<feature type="coiled-coil region" evidence="1">
    <location>
        <begin position="90"/>
        <end position="117"/>
    </location>
</feature>
<organism evidence="2 3">
    <name type="scientific">Neobacillus kokaensis</name>
    <dbReference type="NCBI Taxonomy" id="2759023"/>
    <lineage>
        <taxon>Bacteria</taxon>
        <taxon>Bacillati</taxon>
        <taxon>Bacillota</taxon>
        <taxon>Bacilli</taxon>
        <taxon>Bacillales</taxon>
        <taxon>Bacillaceae</taxon>
        <taxon>Neobacillus</taxon>
    </lineage>
</organism>
<dbReference type="RefSeq" id="WP_191277051.1">
    <property type="nucleotide sequence ID" value="NZ_BNDS01000041.1"/>
</dbReference>
<dbReference type="Proteomes" id="UP000637074">
    <property type="component" value="Unassembled WGS sequence"/>
</dbReference>
<keyword evidence="3" id="KW-1185">Reference proteome</keyword>
<dbReference type="EMBL" id="BNDS01000041">
    <property type="protein sequence ID" value="GHI01396.1"/>
    <property type="molecule type" value="Genomic_DNA"/>
</dbReference>
<name>A0ABQ3NBU1_9BACI</name>
<gene>
    <name evidence="2" type="ORF">AM1BK_49380</name>
</gene>
<keyword evidence="1" id="KW-0175">Coiled coil</keyword>
<evidence type="ECO:0000313" key="2">
    <source>
        <dbReference type="EMBL" id="GHI01396.1"/>
    </source>
</evidence>
<proteinExistence type="predicted"/>
<dbReference type="Pfam" id="PF10368">
    <property type="entry name" value="YkyA"/>
    <property type="match status" value="1"/>
</dbReference>
<protein>
    <recommendedName>
        <fullName evidence="4">Cell-wall binding lipoprotein</fullName>
    </recommendedName>
</protein>
<evidence type="ECO:0008006" key="4">
    <source>
        <dbReference type="Google" id="ProtNLM"/>
    </source>
</evidence>
<dbReference type="SUPFAM" id="SSF140423">
    <property type="entry name" value="MW0975(SA0943)-like"/>
    <property type="match status" value="1"/>
</dbReference>
<reference evidence="2 3" key="1">
    <citation type="journal article" date="2022" name="Int. J. Syst. Evol. Microbiol.">
        <title>Neobacillus kokaensis sp. nov., isolated from soil.</title>
        <authorList>
            <person name="Yuki K."/>
            <person name="Matsubara H."/>
            <person name="Yamaguchi S."/>
        </authorList>
    </citation>
    <scope>NUCLEOTIDE SEQUENCE [LARGE SCALE GENOMIC DNA]</scope>
    <source>
        <strain evidence="2 3">LOB 377</strain>
    </source>
</reference>